<keyword evidence="6 8" id="KW-1133">Transmembrane helix</keyword>
<sequence length="314" mass="33201">MTSSPTSAPTTSATGSTRWGLTLGIASYAMWGTLPLYFPLLQPAGALEIIAHRIVWSLLFCLVLLLATRQMRGYVEVLRSGRMLAVLAAAAVLVAANWTIYVFAVTSDHVVDAALGYFINPLVTVLLAVLVLKERLRPAQWVALGFGAAAVVVITVGLGTVPWVALGVAFSFGFYGLLKNRAGRTVPAIPGLAVETTVLAPVAALYLVWLATQGTSTFLQHGSGHALLLVSSGVVTALPLLCFGAAARLLPLSVVGMLQYIAPIMQLALGVLVFHEAMPLVRWVGFSLVWCALVVLTVDALRAMRVSRLARAAA</sequence>
<feature type="domain" description="EamA" evidence="9">
    <location>
        <begin position="19"/>
        <end position="155"/>
    </location>
</feature>
<comment type="similarity">
    <text evidence="2">Belongs to the EamA transporter family.</text>
</comment>
<evidence type="ECO:0000256" key="7">
    <source>
        <dbReference type="ARBA" id="ARBA00023136"/>
    </source>
</evidence>
<accession>D1BBF3</accession>
<evidence type="ECO:0000256" key="2">
    <source>
        <dbReference type="ARBA" id="ARBA00007362"/>
    </source>
</evidence>
<protein>
    <submittedName>
        <fullName evidence="10">RarD protein</fullName>
    </submittedName>
</protein>
<dbReference type="PANTHER" id="PTHR22911:SF137">
    <property type="entry name" value="SOLUTE CARRIER FAMILY 35 MEMBER G2-RELATED"/>
    <property type="match status" value="1"/>
</dbReference>
<evidence type="ECO:0000256" key="4">
    <source>
        <dbReference type="ARBA" id="ARBA00022475"/>
    </source>
</evidence>
<evidence type="ECO:0000256" key="5">
    <source>
        <dbReference type="ARBA" id="ARBA00022692"/>
    </source>
</evidence>
<feature type="transmembrane region" description="Helical" evidence="8">
    <location>
        <begin position="192"/>
        <end position="212"/>
    </location>
</feature>
<feature type="transmembrane region" description="Helical" evidence="8">
    <location>
        <begin position="80"/>
        <end position="101"/>
    </location>
</feature>
<gene>
    <name evidence="10" type="ordered locus">Sked_07630</name>
</gene>
<keyword evidence="11" id="KW-1185">Reference proteome</keyword>
<feature type="domain" description="EamA" evidence="9">
    <location>
        <begin position="164"/>
        <end position="297"/>
    </location>
</feature>
<proteinExistence type="inferred from homology"/>
<feature type="transmembrane region" description="Helical" evidence="8">
    <location>
        <begin position="280"/>
        <end position="301"/>
    </location>
</feature>
<keyword evidence="7 8" id="KW-0472">Membrane</keyword>
<evidence type="ECO:0000259" key="9">
    <source>
        <dbReference type="Pfam" id="PF00892"/>
    </source>
</evidence>
<feature type="transmembrane region" description="Helical" evidence="8">
    <location>
        <begin position="139"/>
        <end position="157"/>
    </location>
</feature>
<name>D1BBF3_SANKS</name>
<dbReference type="Pfam" id="PF00892">
    <property type="entry name" value="EamA"/>
    <property type="match status" value="2"/>
</dbReference>
<feature type="transmembrane region" description="Helical" evidence="8">
    <location>
        <begin position="163"/>
        <end position="180"/>
    </location>
</feature>
<dbReference type="KEGG" id="ske:Sked_07630"/>
<dbReference type="HOGENOM" id="CLU_054508_1_0_11"/>
<dbReference type="EMBL" id="CP001819">
    <property type="protein sequence ID" value="ACZ20719.1"/>
    <property type="molecule type" value="Genomic_DNA"/>
</dbReference>
<dbReference type="GO" id="GO:0005886">
    <property type="term" value="C:plasma membrane"/>
    <property type="evidence" value="ECO:0007669"/>
    <property type="project" value="UniProtKB-SubCell"/>
</dbReference>
<evidence type="ECO:0000313" key="10">
    <source>
        <dbReference type="EMBL" id="ACZ20719.1"/>
    </source>
</evidence>
<comment type="subcellular location">
    <subcellularLocation>
        <location evidence="1">Cell membrane</location>
        <topology evidence="1">Multi-pass membrane protein</topology>
    </subcellularLocation>
</comment>
<evidence type="ECO:0000256" key="8">
    <source>
        <dbReference type="SAM" id="Phobius"/>
    </source>
</evidence>
<evidence type="ECO:0000256" key="3">
    <source>
        <dbReference type="ARBA" id="ARBA00022448"/>
    </source>
</evidence>
<feature type="transmembrane region" description="Helical" evidence="8">
    <location>
        <begin position="20"/>
        <end position="38"/>
    </location>
</feature>
<feature type="transmembrane region" description="Helical" evidence="8">
    <location>
        <begin position="254"/>
        <end position="274"/>
    </location>
</feature>
<dbReference type="InterPro" id="IPR037185">
    <property type="entry name" value="EmrE-like"/>
</dbReference>
<dbReference type="Proteomes" id="UP000000322">
    <property type="component" value="Chromosome"/>
</dbReference>
<dbReference type="STRING" id="446469.Sked_07630"/>
<dbReference type="AlphaFoldDB" id="D1BBF3"/>
<evidence type="ECO:0000256" key="6">
    <source>
        <dbReference type="ARBA" id="ARBA00022989"/>
    </source>
</evidence>
<evidence type="ECO:0000256" key="1">
    <source>
        <dbReference type="ARBA" id="ARBA00004651"/>
    </source>
</evidence>
<dbReference type="PANTHER" id="PTHR22911">
    <property type="entry name" value="ACYL-MALONYL CONDENSING ENZYME-RELATED"/>
    <property type="match status" value="1"/>
</dbReference>
<keyword evidence="4" id="KW-1003">Cell membrane</keyword>
<feature type="transmembrane region" description="Helical" evidence="8">
    <location>
        <begin position="113"/>
        <end position="132"/>
    </location>
</feature>
<evidence type="ECO:0000313" key="11">
    <source>
        <dbReference type="Proteomes" id="UP000000322"/>
    </source>
</evidence>
<dbReference type="SUPFAM" id="SSF103481">
    <property type="entry name" value="Multidrug resistance efflux transporter EmrE"/>
    <property type="match status" value="2"/>
</dbReference>
<dbReference type="InterPro" id="IPR000620">
    <property type="entry name" value="EamA_dom"/>
</dbReference>
<feature type="transmembrane region" description="Helical" evidence="8">
    <location>
        <begin position="224"/>
        <end position="247"/>
    </location>
</feature>
<dbReference type="eggNOG" id="COG2962">
    <property type="taxonomic scope" value="Bacteria"/>
</dbReference>
<dbReference type="NCBIfam" id="TIGR00688">
    <property type="entry name" value="rarD"/>
    <property type="match status" value="1"/>
</dbReference>
<dbReference type="RefSeq" id="WP_012865788.1">
    <property type="nucleotide sequence ID" value="NC_013521.1"/>
</dbReference>
<organism evidence="10 11">
    <name type="scientific">Sanguibacter keddieii (strain ATCC 51767 / DSM 10542 / NCFB 3025 / ST-74)</name>
    <dbReference type="NCBI Taxonomy" id="446469"/>
    <lineage>
        <taxon>Bacteria</taxon>
        <taxon>Bacillati</taxon>
        <taxon>Actinomycetota</taxon>
        <taxon>Actinomycetes</taxon>
        <taxon>Micrococcales</taxon>
        <taxon>Sanguibacteraceae</taxon>
        <taxon>Sanguibacter</taxon>
    </lineage>
</organism>
<dbReference type="InterPro" id="IPR004626">
    <property type="entry name" value="RarD"/>
</dbReference>
<keyword evidence="5 8" id="KW-0812">Transmembrane</keyword>
<feature type="transmembrane region" description="Helical" evidence="8">
    <location>
        <begin position="50"/>
        <end position="68"/>
    </location>
</feature>
<reference evidence="10 11" key="1">
    <citation type="journal article" date="2009" name="Stand. Genomic Sci.">
        <title>Complete genome sequence of Sanguibacter keddieii type strain (ST-74).</title>
        <authorList>
            <person name="Ivanova N."/>
            <person name="Sikorski J."/>
            <person name="Sims D."/>
            <person name="Brettin T."/>
            <person name="Detter J.C."/>
            <person name="Han C."/>
            <person name="Lapidus A."/>
            <person name="Copeland A."/>
            <person name="Glavina Del Rio T."/>
            <person name="Nolan M."/>
            <person name="Chen F."/>
            <person name="Lucas S."/>
            <person name="Tice H."/>
            <person name="Cheng J.F."/>
            <person name="Bruce D."/>
            <person name="Goodwin L."/>
            <person name="Pitluck S."/>
            <person name="Pati A."/>
            <person name="Mavromatis K."/>
            <person name="Chen A."/>
            <person name="Palaniappan K."/>
            <person name="D'haeseleer P."/>
            <person name="Chain P."/>
            <person name="Bristow J."/>
            <person name="Eisen J.A."/>
            <person name="Markowitz V."/>
            <person name="Hugenholtz P."/>
            <person name="Goker M."/>
            <person name="Pukall R."/>
            <person name="Klenk H.P."/>
            <person name="Kyrpides N.C."/>
        </authorList>
    </citation>
    <scope>NUCLEOTIDE SEQUENCE [LARGE SCALE GENOMIC DNA]</scope>
    <source>
        <strain evidence="11">ATCC 51767 / DSM 10542 / NCFB 3025 / ST-74</strain>
    </source>
</reference>
<keyword evidence="3" id="KW-0813">Transport</keyword>